<keyword evidence="1 5" id="KW-0418">Kinase</keyword>
<evidence type="ECO:0000256" key="2">
    <source>
        <dbReference type="SAM" id="MobiDB-lite"/>
    </source>
</evidence>
<dbReference type="GO" id="GO:0009228">
    <property type="term" value="P:thiamine biosynthetic process"/>
    <property type="evidence" value="ECO:0007669"/>
    <property type="project" value="UniProtKB-KW"/>
</dbReference>
<dbReference type="SUPFAM" id="SSF56042">
    <property type="entry name" value="PurM C-terminal domain-like"/>
    <property type="match status" value="1"/>
</dbReference>
<feature type="binding site" evidence="1">
    <location>
        <position position="56"/>
    </location>
    <ligand>
        <name>Mg(2+)</name>
        <dbReference type="ChEBI" id="CHEBI:18420"/>
        <label>1</label>
    </ligand>
</feature>
<dbReference type="GO" id="GO:0009030">
    <property type="term" value="F:thiamine-phosphate kinase activity"/>
    <property type="evidence" value="ECO:0007669"/>
    <property type="project" value="UniProtKB-UniRule"/>
</dbReference>
<dbReference type="SUPFAM" id="SSF55326">
    <property type="entry name" value="PurM N-terminal domain-like"/>
    <property type="match status" value="1"/>
</dbReference>
<feature type="compositionally biased region" description="Low complexity" evidence="2">
    <location>
        <begin position="207"/>
        <end position="218"/>
    </location>
</feature>
<comment type="pathway">
    <text evidence="1">Cofactor biosynthesis; thiamine diphosphate biosynthesis; thiamine diphosphate from thiamine phosphate: step 1/1.</text>
</comment>
<feature type="domain" description="PurM-like N-terminal" evidence="3">
    <location>
        <begin position="30"/>
        <end position="151"/>
    </location>
</feature>
<dbReference type="UniPathway" id="UPA00060">
    <property type="reaction ID" value="UER00142"/>
</dbReference>
<comment type="function">
    <text evidence="1">Catalyzes the ATP-dependent phosphorylation of thiamine-monophosphate (TMP) to form thiamine-pyrophosphate (TPP), the active form of vitamin B1.</text>
</comment>
<evidence type="ECO:0000313" key="5">
    <source>
        <dbReference type="EMBL" id="ANY67507.1"/>
    </source>
</evidence>
<proteinExistence type="inferred from homology"/>
<dbReference type="InterPro" id="IPR016188">
    <property type="entry name" value="PurM-like_N"/>
</dbReference>
<sequence>MDEFASISHWTAGRQSAEWQQQRGVTLGIGDDTAIIAPAGMSDELDGPLELLMAVDTMVETVHFNAYTMTDEDVGYKALAANVSDIAAMGGVPRHALVSVSVPAAYGPERIARLYDGLYACAADYGVAIVGGDTTSSPQHLVVAVTVTGAVEAGRALRRSGAKPGDAVVLTGAIGLSAAGLHLLLARKQERQEQTAHGAAETGGTGRASDANDANDASGTQSAVDLQAASSAGVSNQPQHGEVRGAAALIGAHCRPAPSVRAGRLLLERGSCNSLNDVSDGLASEAWEIAEASQCCLVLKEDMLPRSGSMAAYAADVGIDPLEWMLYGGEDYVLIGTMEAADVQAAREAFHAEGLPFYIVGEVRQGAPSVVLEPALSGKADGAAAKGKCMPLAKRGYNHFKK</sequence>
<feature type="binding site" evidence="1">
    <location>
        <position position="63"/>
    </location>
    <ligand>
        <name>substrate</name>
    </ligand>
</feature>
<dbReference type="EMBL" id="CP016808">
    <property type="protein sequence ID" value="ANY67507.1"/>
    <property type="molecule type" value="Genomic_DNA"/>
</dbReference>
<feature type="binding site" evidence="1">
    <location>
        <position position="32"/>
    </location>
    <ligand>
        <name>Mg(2+)</name>
        <dbReference type="ChEBI" id="CHEBI:18420"/>
        <label>4</label>
    </ligand>
</feature>
<keyword evidence="1" id="KW-0067">ATP-binding</keyword>
<name>A0A1B2DIE4_9BACL</name>
<feature type="compositionally biased region" description="Polar residues" evidence="2">
    <location>
        <begin position="219"/>
        <end position="239"/>
    </location>
</feature>
<feature type="binding site" evidence="1">
    <location>
        <position position="85"/>
    </location>
    <ligand>
        <name>Mg(2+)</name>
        <dbReference type="ChEBI" id="CHEBI:18420"/>
        <label>4</label>
    </ligand>
</feature>
<dbReference type="Pfam" id="PF02769">
    <property type="entry name" value="AIRS_C"/>
    <property type="match status" value="1"/>
</dbReference>
<dbReference type="GO" id="GO:0009229">
    <property type="term" value="P:thiamine diphosphate biosynthetic process"/>
    <property type="evidence" value="ECO:0007669"/>
    <property type="project" value="UniProtKB-UniRule"/>
</dbReference>
<dbReference type="Gene3D" id="3.90.650.10">
    <property type="entry name" value="PurM-like C-terminal domain"/>
    <property type="match status" value="1"/>
</dbReference>
<dbReference type="EC" id="2.7.4.16" evidence="1"/>
<feature type="domain" description="PurM-like C-terminal" evidence="4">
    <location>
        <begin position="250"/>
        <end position="366"/>
    </location>
</feature>
<feature type="binding site" evidence="1">
    <location>
        <position position="159"/>
    </location>
    <ligand>
        <name>ATP</name>
        <dbReference type="ChEBI" id="CHEBI:30616"/>
    </ligand>
</feature>
<comment type="catalytic activity">
    <reaction evidence="1">
        <text>thiamine phosphate + ATP = thiamine diphosphate + ADP</text>
        <dbReference type="Rhea" id="RHEA:15913"/>
        <dbReference type="ChEBI" id="CHEBI:30616"/>
        <dbReference type="ChEBI" id="CHEBI:37575"/>
        <dbReference type="ChEBI" id="CHEBI:58937"/>
        <dbReference type="ChEBI" id="CHEBI:456216"/>
        <dbReference type="EC" id="2.7.4.16"/>
    </reaction>
</comment>
<feature type="binding site" evidence="1">
    <location>
        <position position="85"/>
    </location>
    <ligand>
        <name>Mg(2+)</name>
        <dbReference type="ChEBI" id="CHEBI:18420"/>
        <label>3</label>
    </ligand>
</feature>
<feature type="binding site" evidence="1">
    <location>
        <position position="397"/>
    </location>
    <ligand>
        <name>substrate</name>
    </ligand>
</feature>
<dbReference type="PANTHER" id="PTHR30270:SF0">
    <property type="entry name" value="THIAMINE-MONOPHOSPHATE KINASE"/>
    <property type="match status" value="1"/>
</dbReference>
<feature type="region of interest" description="Disordered" evidence="2">
    <location>
        <begin position="190"/>
        <end position="240"/>
    </location>
</feature>
<keyword evidence="1" id="KW-0808">Transferase</keyword>
<feature type="binding site" evidence="1">
    <location>
        <position position="32"/>
    </location>
    <ligand>
        <name>Mg(2+)</name>
        <dbReference type="ChEBI" id="CHEBI:18420"/>
        <label>3</label>
    </ligand>
</feature>
<feature type="binding site" evidence="1">
    <location>
        <position position="277"/>
    </location>
    <ligand>
        <name>Mg(2+)</name>
        <dbReference type="ChEBI" id="CHEBI:18420"/>
        <label>3</label>
    </ligand>
</feature>
<keyword evidence="1" id="KW-0547">Nucleotide-binding</keyword>
<accession>A0A1B2DIE4</accession>
<comment type="miscellaneous">
    <text evidence="1">Reaction mechanism of ThiL seems to utilize a direct, inline transfer of the gamma-phosphate of ATP to TMP rather than a phosphorylated enzyme intermediate.</text>
</comment>
<organism evidence="5">
    <name type="scientific">Paenibacillus sp. BIHB 4019</name>
    <dbReference type="NCBI Taxonomy" id="1870819"/>
    <lineage>
        <taxon>Bacteria</taxon>
        <taxon>Bacillati</taxon>
        <taxon>Bacillota</taxon>
        <taxon>Bacilli</taxon>
        <taxon>Bacillales</taxon>
        <taxon>Paenibacillaceae</taxon>
        <taxon>Paenibacillus</taxon>
    </lineage>
</organism>
<feature type="binding site" evidence="1">
    <location>
        <position position="56"/>
    </location>
    <ligand>
        <name>Mg(2+)</name>
        <dbReference type="ChEBI" id="CHEBI:18420"/>
        <label>2</label>
    </ligand>
</feature>
<dbReference type="Gene3D" id="3.30.1330.10">
    <property type="entry name" value="PurM-like, N-terminal domain"/>
    <property type="match status" value="1"/>
</dbReference>
<evidence type="ECO:0000256" key="1">
    <source>
        <dbReference type="HAMAP-Rule" id="MF_02128"/>
    </source>
</evidence>
<keyword evidence="1" id="KW-0479">Metal-binding</keyword>
<reference evidence="5" key="1">
    <citation type="submission" date="2016-08" db="EMBL/GenBank/DDBJ databases">
        <title>Complete Genome Seqeunce of Paenibacillus sp. BIHB 4019 from tea rhizoplane.</title>
        <authorList>
            <person name="Thakur R."/>
            <person name="Swarnkar M.K."/>
            <person name="Gulati A."/>
        </authorList>
    </citation>
    <scope>NUCLEOTIDE SEQUENCE [LARGE SCALE GENOMIC DNA]</scope>
    <source>
        <strain evidence="5">BIHB4019</strain>
    </source>
</reference>
<feature type="binding site" evidence="1">
    <location>
        <position position="330"/>
    </location>
    <ligand>
        <name>substrate</name>
    </ligand>
</feature>
<dbReference type="InterPro" id="IPR036676">
    <property type="entry name" value="PurM-like_C_sf"/>
</dbReference>
<dbReference type="CDD" id="cd02194">
    <property type="entry name" value="ThiL"/>
    <property type="match status" value="1"/>
</dbReference>
<dbReference type="HAMAP" id="MF_02128">
    <property type="entry name" value="TMP_kinase"/>
    <property type="match status" value="1"/>
</dbReference>
<protein>
    <recommendedName>
        <fullName evidence="1">Thiamine-monophosphate kinase</fullName>
        <shortName evidence="1">TMP kinase</shortName>
        <shortName evidence="1">Thiamine-phosphate kinase</shortName>
        <ecNumber evidence="1">2.7.4.16</ecNumber>
    </recommendedName>
</protein>
<feature type="binding site" evidence="1">
    <location>
        <position position="85"/>
    </location>
    <ligand>
        <name>Mg(2+)</name>
        <dbReference type="ChEBI" id="CHEBI:18420"/>
        <label>2</label>
    </ligand>
</feature>
<dbReference type="Pfam" id="PF00586">
    <property type="entry name" value="AIRS"/>
    <property type="match status" value="1"/>
</dbReference>
<evidence type="ECO:0000259" key="4">
    <source>
        <dbReference type="Pfam" id="PF02769"/>
    </source>
</evidence>
<feature type="binding site" evidence="1">
    <location>
        <position position="279"/>
    </location>
    <ligand>
        <name>ATP</name>
        <dbReference type="ChEBI" id="CHEBI:30616"/>
    </ligand>
</feature>
<dbReference type="AlphaFoldDB" id="A0A1B2DIE4"/>
<feature type="binding site" evidence="1">
    <location>
        <position position="133"/>
    </location>
    <ligand>
        <name>Mg(2+)</name>
        <dbReference type="ChEBI" id="CHEBI:18420"/>
        <label>1</label>
    </ligand>
</feature>
<dbReference type="GO" id="GO:0005524">
    <property type="term" value="F:ATP binding"/>
    <property type="evidence" value="ECO:0007669"/>
    <property type="project" value="UniProtKB-UniRule"/>
</dbReference>
<dbReference type="PANTHER" id="PTHR30270">
    <property type="entry name" value="THIAMINE-MONOPHOSPHATE KINASE"/>
    <property type="match status" value="1"/>
</dbReference>
<gene>
    <name evidence="1" type="primary">thiL</name>
    <name evidence="5" type="ORF">BBD42_14260</name>
</gene>
<dbReference type="InterPro" id="IPR006283">
    <property type="entry name" value="ThiL-like"/>
</dbReference>
<comment type="similarity">
    <text evidence="1">Belongs to the thiamine-monophosphate kinase family.</text>
</comment>
<keyword evidence="1" id="KW-0460">Magnesium</keyword>
<dbReference type="InterPro" id="IPR036921">
    <property type="entry name" value="PurM-like_N_sf"/>
</dbReference>
<comment type="caution">
    <text evidence="1">Lacks conserved residue(s) required for the propagation of feature annotation.</text>
</comment>
<feature type="binding site" evidence="1">
    <location>
        <position position="115"/>
    </location>
    <ligand>
        <name>ATP</name>
        <dbReference type="ChEBI" id="CHEBI:30616"/>
    </ligand>
</feature>
<dbReference type="GO" id="GO:0000287">
    <property type="term" value="F:magnesium ion binding"/>
    <property type="evidence" value="ECO:0007669"/>
    <property type="project" value="UniProtKB-UniRule"/>
</dbReference>
<dbReference type="InterPro" id="IPR010918">
    <property type="entry name" value="PurM-like_C_dom"/>
</dbReference>
<feature type="binding site" evidence="1">
    <location>
        <begin position="132"/>
        <end position="133"/>
    </location>
    <ligand>
        <name>ATP</name>
        <dbReference type="ChEBI" id="CHEBI:30616"/>
    </ligand>
</feature>
<feature type="binding site" evidence="1">
    <location>
        <position position="280"/>
    </location>
    <ligand>
        <name>Mg(2+)</name>
        <dbReference type="ChEBI" id="CHEBI:18420"/>
        <label>5</label>
    </ligand>
</feature>
<evidence type="ECO:0000259" key="3">
    <source>
        <dbReference type="Pfam" id="PF00586"/>
    </source>
</evidence>
<keyword evidence="1" id="KW-0784">Thiamine biosynthesis</keyword>
<dbReference type="RefSeq" id="WP_099518700.1">
    <property type="nucleotide sequence ID" value="NZ_CP016808.1"/>
</dbReference>